<sequence>MRLPPLTELLTYKNEQVVRYFCHLHPDFSHEKSTQLFQDLLAWMWINAYRQTNKRSTYLFGPLLIVDKMWHTFILHTRDYVDFCYRYFNDYFHHHVEPAGFEHRLTAEELADFLQDCFEYLGENWVLRYFNDAFDED</sequence>
<dbReference type="Proteomes" id="UP000054698">
    <property type="component" value="Unassembled WGS sequence"/>
</dbReference>
<dbReference type="RefSeq" id="WP_058446622.1">
    <property type="nucleotide sequence ID" value="NZ_CAAAHT010000001.1"/>
</dbReference>
<dbReference type="Proteomes" id="UP000251942">
    <property type="component" value="Unassembled WGS sequence"/>
</dbReference>
<dbReference type="AlphaFoldDB" id="A0A0W0TL50"/>
<reference evidence="1 3" key="1">
    <citation type="submission" date="2015-11" db="EMBL/GenBank/DDBJ databases">
        <title>Genomic analysis of 38 Legionella species identifies large and diverse effector repertoires.</title>
        <authorList>
            <person name="Burstein D."/>
            <person name="Amaro F."/>
            <person name="Zusman T."/>
            <person name="Lifshitz Z."/>
            <person name="Cohen O."/>
            <person name="Gilbert J.A."/>
            <person name="Pupko T."/>
            <person name="Shuman H.A."/>
            <person name="Segal G."/>
        </authorList>
    </citation>
    <scope>NUCLEOTIDE SEQUENCE [LARGE SCALE GENOMIC DNA]</scope>
    <source>
        <strain evidence="1 3">WO-44C</strain>
    </source>
</reference>
<evidence type="ECO:0000313" key="3">
    <source>
        <dbReference type="Proteomes" id="UP000054698"/>
    </source>
</evidence>
<dbReference type="STRING" id="453.Lfee_2128"/>
<protein>
    <submittedName>
        <fullName evidence="2">Uncharacterized conserved protein</fullName>
    </submittedName>
</protein>
<dbReference type="PATRIC" id="fig|453.4.peg.2330"/>
<dbReference type="OrthoDB" id="278697at2"/>
<dbReference type="EMBL" id="UASS01000039">
    <property type="protein sequence ID" value="SPX62553.1"/>
    <property type="molecule type" value="Genomic_DNA"/>
</dbReference>
<accession>A0A0W0TL50</accession>
<reference evidence="2 4" key="2">
    <citation type="submission" date="2018-06" db="EMBL/GenBank/DDBJ databases">
        <authorList>
            <consortium name="Pathogen Informatics"/>
            <person name="Doyle S."/>
        </authorList>
    </citation>
    <scope>NUCLEOTIDE SEQUENCE [LARGE SCALE GENOMIC DNA]</scope>
    <source>
        <strain evidence="2 4">NCTC12022</strain>
    </source>
</reference>
<evidence type="ECO:0000313" key="1">
    <source>
        <dbReference type="EMBL" id="KTC96330.1"/>
    </source>
</evidence>
<proteinExistence type="predicted"/>
<keyword evidence="3" id="KW-1185">Reference proteome</keyword>
<gene>
    <name evidence="1" type="ORF">Lfee_2128</name>
    <name evidence="2" type="ORF">NCTC12022_03315</name>
</gene>
<organism evidence="1 3">
    <name type="scientific">Legionella feeleii</name>
    <dbReference type="NCBI Taxonomy" id="453"/>
    <lineage>
        <taxon>Bacteria</taxon>
        <taxon>Pseudomonadati</taxon>
        <taxon>Pseudomonadota</taxon>
        <taxon>Gammaproteobacteria</taxon>
        <taxon>Legionellales</taxon>
        <taxon>Legionellaceae</taxon>
        <taxon>Legionella</taxon>
    </lineage>
</organism>
<evidence type="ECO:0000313" key="2">
    <source>
        <dbReference type="EMBL" id="SPX62553.1"/>
    </source>
</evidence>
<dbReference type="EMBL" id="LNYB01000081">
    <property type="protein sequence ID" value="KTC96330.1"/>
    <property type="molecule type" value="Genomic_DNA"/>
</dbReference>
<name>A0A0W0TL50_9GAMM</name>
<evidence type="ECO:0000313" key="4">
    <source>
        <dbReference type="Proteomes" id="UP000251942"/>
    </source>
</evidence>